<dbReference type="Proteomes" id="UP000007431">
    <property type="component" value="Unassembled WGS sequence"/>
</dbReference>
<evidence type="ECO:0000256" key="4">
    <source>
        <dbReference type="ARBA" id="ARBA00022801"/>
    </source>
</evidence>
<dbReference type="HOGENOM" id="CLU_011259_0_0_1"/>
<dbReference type="InParanoid" id="D8Q578"/>
<dbReference type="VEuPathDB" id="FungiDB:SCHCODRAFT_02541949"/>
<dbReference type="GO" id="GO:0031218">
    <property type="term" value="F:arabinogalactan endo-1,4-beta-galactosidase activity"/>
    <property type="evidence" value="ECO:0007669"/>
    <property type="project" value="UniProtKB-EC"/>
</dbReference>
<evidence type="ECO:0000256" key="3">
    <source>
        <dbReference type="ARBA" id="ARBA00012556"/>
    </source>
</evidence>
<dbReference type="EMBL" id="GL377306">
    <property type="protein sequence ID" value="EFI96923.1"/>
    <property type="molecule type" value="Genomic_DNA"/>
</dbReference>
<dbReference type="InterPro" id="IPR011683">
    <property type="entry name" value="Glyco_hydro_53"/>
</dbReference>
<dbReference type="GO" id="GO:0015926">
    <property type="term" value="F:glucosidase activity"/>
    <property type="evidence" value="ECO:0007669"/>
    <property type="project" value="InterPro"/>
</dbReference>
<accession>D8Q578</accession>
<keyword evidence="5 6" id="KW-0326">Glycosidase</keyword>
<sequence length="348" mass="37576">MSLFTRFAVVAFTACRLAGALTYHGADFSSLINLENDGQTYNDGGSTQPFEKILANHGTNLARIRIWTSDSYDEYSLQYGLDLAKRASAAGMAIMVDLHYSDTWADPGKQATPSSWPTDLDSLNRYIYDYTKDVVTQFSDQGTPADFIQIGNEINSGMLFPAGQISSNGYEGLSQLLHSAAAGVRDASSSTKIVVHLADGWDKSTVSNWYSKVLDFQGAFTTDDVDVMGFSFYPFYNTGATLANLRSSLSSMQSTYGKPIMVVETDWPTSCSGVTMSESSIPISAAGQESWVASIREVLADVGGTGIIYWEPGWIGNAGLGSSCADNLLVDWNTNGVKGSIDMFSDSM</sequence>
<keyword evidence="4 6" id="KW-0378">Hydrolase</keyword>
<feature type="chain" id="PRO_5005127225" description="Arabinogalactan endo-beta-1,4-galactanase" evidence="6">
    <location>
        <begin position="21"/>
        <end position="348"/>
    </location>
</feature>
<feature type="signal peptide" evidence="6">
    <location>
        <begin position="1"/>
        <end position="20"/>
    </location>
</feature>
<dbReference type="Gene3D" id="3.20.20.80">
    <property type="entry name" value="Glycosidases"/>
    <property type="match status" value="1"/>
</dbReference>
<comment type="similarity">
    <text evidence="2 6">Belongs to the glycosyl hydrolase 53 family.</text>
</comment>
<evidence type="ECO:0000256" key="2">
    <source>
        <dbReference type="ARBA" id="ARBA00010687"/>
    </source>
</evidence>
<dbReference type="InterPro" id="IPR017853">
    <property type="entry name" value="GH"/>
</dbReference>
<dbReference type="PANTHER" id="PTHR34983:SF1">
    <property type="entry name" value="ARABINOGALACTAN ENDO-BETA-1,4-GALACTANASE A"/>
    <property type="match status" value="1"/>
</dbReference>
<proteinExistence type="inferred from homology"/>
<reference evidence="7 8" key="1">
    <citation type="journal article" date="2010" name="Nat. Biotechnol.">
        <title>Genome sequence of the model mushroom Schizophyllum commune.</title>
        <authorList>
            <person name="Ohm R.A."/>
            <person name="de Jong J.F."/>
            <person name="Lugones L.G."/>
            <person name="Aerts A."/>
            <person name="Kothe E."/>
            <person name="Stajich J.E."/>
            <person name="de Vries R.P."/>
            <person name="Record E."/>
            <person name="Levasseur A."/>
            <person name="Baker S.E."/>
            <person name="Bartholomew K.A."/>
            <person name="Coutinho P.M."/>
            <person name="Erdmann S."/>
            <person name="Fowler T.J."/>
            <person name="Gathman A.C."/>
            <person name="Lombard V."/>
            <person name="Henrissat B."/>
            <person name="Knabe N."/>
            <person name="Kuees U."/>
            <person name="Lilly W.W."/>
            <person name="Lindquist E."/>
            <person name="Lucas S."/>
            <person name="Magnuson J.K."/>
            <person name="Piumi F."/>
            <person name="Raudaskoski M."/>
            <person name="Salamov A."/>
            <person name="Schmutz J."/>
            <person name="Schwarze F.W.M.R."/>
            <person name="vanKuyk P.A."/>
            <person name="Horton J.S."/>
            <person name="Grigoriev I.V."/>
            <person name="Woesten H.A.B."/>
        </authorList>
    </citation>
    <scope>NUCLEOTIDE SEQUENCE [LARGE SCALE GENOMIC DNA]</scope>
    <source>
        <strain evidence="8">H4-8 / FGSC 9210</strain>
    </source>
</reference>
<dbReference type="eggNOG" id="ENOG502QU6R">
    <property type="taxonomic scope" value="Eukaryota"/>
</dbReference>
<organism evidence="8">
    <name type="scientific">Schizophyllum commune (strain H4-8 / FGSC 9210)</name>
    <name type="common">Split gill fungus</name>
    <dbReference type="NCBI Taxonomy" id="578458"/>
    <lineage>
        <taxon>Eukaryota</taxon>
        <taxon>Fungi</taxon>
        <taxon>Dikarya</taxon>
        <taxon>Basidiomycota</taxon>
        <taxon>Agaricomycotina</taxon>
        <taxon>Agaricomycetes</taxon>
        <taxon>Agaricomycetidae</taxon>
        <taxon>Agaricales</taxon>
        <taxon>Schizophyllaceae</taxon>
        <taxon>Schizophyllum</taxon>
    </lineage>
</organism>
<dbReference type="GO" id="GO:0045490">
    <property type="term" value="P:pectin catabolic process"/>
    <property type="evidence" value="ECO:0007669"/>
    <property type="project" value="TreeGrafter"/>
</dbReference>
<dbReference type="AlphaFoldDB" id="D8Q578"/>
<comment type="catalytic activity">
    <reaction evidence="1 6">
        <text>The enzyme specifically hydrolyzes (1-&gt;4)-beta-D-galactosidic linkages in type I arabinogalactans.</text>
        <dbReference type="EC" id="3.2.1.89"/>
    </reaction>
</comment>
<dbReference type="RefSeq" id="XP_003031826.1">
    <property type="nucleotide sequence ID" value="XM_003031780.1"/>
</dbReference>
<evidence type="ECO:0000256" key="5">
    <source>
        <dbReference type="ARBA" id="ARBA00023295"/>
    </source>
</evidence>
<dbReference type="OMA" id="SVNWANW"/>
<dbReference type="GeneID" id="9589908"/>
<protein>
    <recommendedName>
        <fullName evidence="3 6">Arabinogalactan endo-beta-1,4-galactanase</fullName>
        <ecNumber evidence="3 6">3.2.1.89</ecNumber>
    </recommendedName>
</protein>
<keyword evidence="6" id="KW-0732">Signal</keyword>
<dbReference type="STRING" id="578458.D8Q578"/>
<keyword evidence="8" id="KW-1185">Reference proteome</keyword>
<gene>
    <name evidence="7" type="ORF">SCHCODRAFT_15841</name>
</gene>
<dbReference type="EC" id="3.2.1.89" evidence="3 6"/>
<evidence type="ECO:0000256" key="6">
    <source>
        <dbReference type="RuleBase" id="RU361192"/>
    </source>
</evidence>
<dbReference type="OrthoDB" id="110914at2759"/>
<evidence type="ECO:0000313" key="8">
    <source>
        <dbReference type="Proteomes" id="UP000007431"/>
    </source>
</evidence>
<dbReference type="KEGG" id="scm:SCHCO_02541949"/>
<dbReference type="SUPFAM" id="SSF51445">
    <property type="entry name" value="(Trans)glycosidases"/>
    <property type="match status" value="1"/>
</dbReference>
<dbReference type="Pfam" id="PF07745">
    <property type="entry name" value="Glyco_hydro_53"/>
    <property type="match status" value="1"/>
</dbReference>
<name>D8Q578_SCHCM</name>
<dbReference type="PANTHER" id="PTHR34983">
    <property type="entry name" value="ARABINOGALACTAN ENDO-BETA-1,4-GALACTANASE A"/>
    <property type="match status" value="1"/>
</dbReference>
<evidence type="ECO:0000313" key="7">
    <source>
        <dbReference type="EMBL" id="EFI96923.1"/>
    </source>
</evidence>
<evidence type="ECO:0000256" key="1">
    <source>
        <dbReference type="ARBA" id="ARBA00001695"/>
    </source>
</evidence>